<dbReference type="InterPro" id="IPR051675">
    <property type="entry name" value="Endo/Exo/Phosphatase_dom_1"/>
</dbReference>
<dbReference type="PANTHER" id="PTHR21180:SF32">
    <property type="entry name" value="ENDONUCLEASE_EXONUCLEASE_PHOSPHATASE FAMILY DOMAIN-CONTAINING PROTEIN 1"/>
    <property type="match status" value="1"/>
</dbReference>
<feature type="transmembrane region" description="Helical" evidence="1">
    <location>
        <begin position="12"/>
        <end position="32"/>
    </location>
</feature>
<dbReference type="GO" id="GO:0003677">
    <property type="term" value="F:DNA binding"/>
    <property type="evidence" value="ECO:0007669"/>
    <property type="project" value="InterPro"/>
</dbReference>
<keyword evidence="1" id="KW-1133">Transmembrane helix</keyword>
<evidence type="ECO:0000313" key="4">
    <source>
        <dbReference type="Proteomes" id="UP000034487"/>
    </source>
</evidence>
<evidence type="ECO:0000256" key="1">
    <source>
        <dbReference type="SAM" id="Phobius"/>
    </source>
</evidence>
<dbReference type="SUPFAM" id="SSF47781">
    <property type="entry name" value="RuvA domain 2-like"/>
    <property type="match status" value="1"/>
</dbReference>
<proteinExistence type="predicted"/>
<feature type="domain" description="Helix-hairpin-helix DNA-binding motif class 1" evidence="2">
    <location>
        <begin position="98"/>
        <end position="117"/>
    </location>
</feature>
<dbReference type="Proteomes" id="UP000034487">
    <property type="component" value="Unassembled WGS sequence"/>
</dbReference>
<evidence type="ECO:0000313" key="3">
    <source>
        <dbReference type="EMBL" id="KKU44453.1"/>
    </source>
</evidence>
<dbReference type="PANTHER" id="PTHR21180">
    <property type="entry name" value="ENDONUCLEASE/EXONUCLEASE/PHOSPHATASE FAMILY DOMAIN-CONTAINING PROTEIN 1"/>
    <property type="match status" value="1"/>
</dbReference>
<dbReference type="AlphaFoldDB" id="A0A0G1SR38"/>
<dbReference type="GO" id="GO:0015627">
    <property type="term" value="C:type II protein secretion system complex"/>
    <property type="evidence" value="ECO:0007669"/>
    <property type="project" value="TreeGrafter"/>
</dbReference>
<sequence>MARRKNIFKKGLDANIGWILVLLLVAGTSFLLGSSVNKKSGEQTVSDSSSNTPQQQSVISDISTSLQNPAPVPVTSSNTSTPSSAISAIVNINTGTLAELDTLPGIGPAYAQAIINYRSTNGSFIRIEDIQKVKGIGPKTFEKMKSRITI</sequence>
<dbReference type="NCBIfam" id="TIGR00426">
    <property type="entry name" value="competence protein ComEA helix-hairpin-helix repeat region"/>
    <property type="match status" value="1"/>
</dbReference>
<protein>
    <submittedName>
        <fullName evidence="3">ComEA protein</fullName>
    </submittedName>
</protein>
<gene>
    <name evidence="3" type="ORF">UX60_C0005G0009</name>
</gene>
<keyword evidence="1" id="KW-0812">Transmembrane</keyword>
<comment type="caution">
    <text evidence="3">The sequence shown here is derived from an EMBL/GenBank/DDBJ whole genome shotgun (WGS) entry which is preliminary data.</text>
</comment>
<keyword evidence="1" id="KW-0472">Membrane</keyword>
<dbReference type="GO" id="GO:0006281">
    <property type="term" value="P:DNA repair"/>
    <property type="evidence" value="ECO:0007669"/>
    <property type="project" value="InterPro"/>
</dbReference>
<dbReference type="InterPro" id="IPR003583">
    <property type="entry name" value="Hlx-hairpin-Hlx_DNA-bd_motif"/>
</dbReference>
<dbReference type="InterPro" id="IPR010994">
    <property type="entry name" value="RuvA_2-like"/>
</dbReference>
<reference evidence="3 4" key="1">
    <citation type="journal article" date="2015" name="Nature">
        <title>rRNA introns, odd ribosomes, and small enigmatic genomes across a large radiation of phyla.</title>
        <authorList>
            <person name="Brown C.T."/>
            <person name="Hug L.A."/>
            <person name="Thomas B.C."/>
            <person name="Sharon I."/>
            <person name="Castelle C.J."/>
            <person name="Singh A."/>
            <person name="Wilkins M.J."/>
            <person name="Williams K.H."/>
            <person name="Banfield J.F."/>
        </authorList>
    </citation>
    <scope>NUCLEOTIDE SEQUENCE [LARGE SCALE GENOMIC DNA]</scope>
</reference>
<organism evidence="3 4">
    <name type="scientific">Berkelbacteria bacterium GW2011_GWA2_46_7</name>
    <dbReference type="NCBI Taxonomy" id="1618335"/>
    <lineage>
        <taxon>Bacteria</taxon>
        <taxon>Candidatus Berkelbacteria</taxon>
    </lineage>
</organism>
<evidence type="ECO:0000259" key="2">
    <source>
        <dbReference type="SMART" id="SM00278"/>
    </source>
</evidence>
<name>A0A0G1SR38_9BACT</name>
<dbReference type="SMART" id="SM00278">
    <property type="entry name" value="HhH1"/>
    <property type="match status" value="2"/>
</dbReference>
<dbReference type="Gene3D" id="1.10.150.280">
    <property type="entry name" value="AF1531-like domain"/>
    <property type="match status" value="1"/>
</dbReference>
<accession>A0A0G1SR38</accession>
<dbReference type="GO" id="GO:0015628">
    <property type="term" value="P:protein secretion by the type II secretion system"/>
    <property type="evidence" value="ECO:0007669"/>
    <property type="project" value="TreeGrafter"/>
</dbReference>
<dbReference type="Pfam" id="PF12836">
    <property type="entry name" value="HHH_3"/>
    <property type="match status" value="1"/>
</dbReference>
<dbReference type="InterPro" id="IPR004509">
    <property type="entry name" value="Competence_ComEA_HhH"/>
</dbReference>
<feature type="domain" description="Helix-hairpin-helix DNA-binding motif class 1" evidence="2">
    <location>
        <begin position="128"/>
        <end position="147"/>
    </location>
</feature>
<dbReference type="EMBL" id="LCMV01000005">
    <property type="protein sequence ID" value="KKU44453.1"/>
    <property type="molecule type" value="Genomic_DNA"/>
</dbReference>